<dbReference type="AlphaFoldDB" id="A0A6A6BV24"/>
<gene>
    <name evidence="1" type="ORF">M409DRAFT_61557</name>
</gene>
<dbReference type="RefSeq" id="XP_033659434.1">
    <property type="nucleotide sequence ID" value="XM_033814798.1"/>
</dbReference>
<name>A0A6A6BV24_ZASCE</name>
<evidence type="ECO:0000313" key="2">
    <source>
        <dbReference type="Proteomes" id="UP000799537"/>
    </source>
</evidence>
<dbReference type="GeneID" id="54568070"/>
<accession>A0A6A6BV24</accession>
<evidence type="ECO:0000313" key="1">
    <source>
        <dbReference type="EMBL" id="KAF2158545.1"/>
    </source>
</evidence>
<reference evidence="1" key="1">
    <citation type="journal article" date="2020" name="Stud. Mycol.">
        <title>101 Dothideomycetes genomes: a test case for predicting lifestyles and emergence of pathogens.</title>
        <authorList>
            <person name="Haridas S."/>
            <person name="Albert R."/>
            <person name="Binder M."/>
            <person name="Bloem J."/>
            <person name="Labutti K."/>
            <person name="Salamov A."/>
            <person name="Andreopoulos B."/>
            <person name="Baker S."/>
            <person name="Barry K."/>
            <person name="Bills G."/>
            <person name="Bluhm B."/>
            <person name="Cannon C."/>
            <person name="Castanera R."/>
            <person name="Culley D."/>
            <person name="Daum C."/>
            <person name="Ezra D."/>
            <person name="Gonzalez J."/>
            <person name="Henrissat B."/>
            <person name="Kuo A."/>
            <person name="Liang C."/>
            <person name="Lipzen A."/>
            <person name="Lutzoni F."/>
            <person name="Magnuson J."/>
            <person name="Mondo S."/>
            <person name="Nolan M."/>
            <person name="Ohm R."/>
            <person name="Pangilinan J."/>
            <person name="Park H.-J."/>
            <person name="Ramirez L."/>
            <person name="Alfaro M."/>
            <person name="Sun H."/>
            <person name="Tritt A."/>
            <person name="Yoshinaga Y."/>
            <person name="Zwiers L.-H."/>
            <person name="Turgeon B."/>
            <person name="Goodwin S."/>
            <person name="Spatafora J."/>
            <person name="Crous P."/>
            <person name="Grigoriev I."/>
        </authorList>
    </citation>
    <scope>NUCLEOTIDE SEQUENCE</scope>
    <source>
        <strain evidence="1">ATCC 36951</strain>
    </source>
</reference>
<organism evidence="1 2">
    <name type="scientific">Zasmidium cellare ATCC 36951</name>
    <dbReference type="NCBI Taxonomy" id="1080233"/>
    <lineage>
        <taxon>Eukaryota</taxon>
        <taxon>Fungi</taxon>
        <taxon>Dikarya</taxon>
        <taxon>Ascomycota</taxon>
        <taxon>Pezizomycotina</taxon>
        <taxon>Dothideomycetes</taxon>
        <taxon>Dothideomycetidae</taxon>
        <taxon>Mycosphaerellales</taxon>
        <taxon>Mycosphaerellaceae</taxon>
        <taxon>Zasmidium</taxon>
    </lineage>
</organism>
<sequence length="345" mass="38646">MSKRKHQGDEDAFARPSKRLCTMQGFTSANDQDTTVMHERHYGNDLLELVDMHEKVCRTLGEKVDALYVEATSKYRNAMECLAFSRRTLEEYQAMVESVRYYRERTEQLSLLCQSPPAEVQQLDASLRYAGGLLAPEPQQDAHIILLGSLKLLAMADKPALDSIESACASAAGLLFTIQAVPGLEGSALDYQLRNTMLLCNTAQRYSGLLRLGSSDYSKRIVKIVKHLGDYSQDVKNEIELAWRADFHQWDALEIHGKDLPAVVNQFQMHTSSIFIGVVTEAMIQDLLKLSPNALEEFQEIVTDTEKALGADIKSSSEKMSQFLRRNFGLSATDDARDEEVIGTN</sequence>
<proteinExistence type="predicted"/>
<protein>
    <submittedName>
        <fullName evidence="1">Uncharacterized protein</fullName>
    </submittedName>
</protein>
<dbReference type="EMBL" id="ML993657">
    <property type="protein sequence ID" value="KAF2158545.1"/>
    <property type="molecule type" value="Genomic_DNA"/>
</dbReference>
<keyword evidence="2" id="KW-1185">Reference proteome</keyword>
<dbReference type="Proteomes" id="UP000799537">
    <property type="component" value="Unassembled WGS sequence"/>
</dbReference>